<comment type="caution">
    <text evidence="1">The sequence shown here is derived from an EMBL/GenBank/DDBJ whole genome shotgun (WGS) entry which is preliminary data.</text>
</comment>
<reference evidence="1 2" key="1">
    <citation type="submission" date="2016-01" db="EMBL/GenBank/DDBJ databases">
        <authorList>
            <person name="Regsiter A."/>
            <person name="william w."/>
        </authorList>
    </citation>
    <scope>NUCLEOTIDE SEQUENCE [LARGE SCALE GENOMIC DNA]</scope>
    <source>
        <strain evidence="1 2">CFBP 5494</strain>
    </source>
</reference>
<accession>A0A9W5B6V3</accession>
<protein>
    <submittedName>
        <fullName evidence="1">Uncharacterized protein</fullName>
    </submittedName>
</protein>
<name>A0A9W5B6V3_9HYPH</name>
<keyword evidence="2" id="KW-1185">Reference proteome</keyword>
<evidence type="ECO:0000313" key="2">
    <source>
        <dbReference type="Proteomes" id="UP000191933"/>
    </source>
</evidence>
<proteinExistence type="predicted"/>
<dbReference type="AlphaFoldDB" id="A0A9W5B6V3"/>
<dbReference type="EMBL" id="FBVY01000042">
    <property type="protein sequence ID" value="CUX02258.1"/>
    <property type="molecule type" value="Genomic_DNA"/>
</dbReference>
<sequence length="108" mass="12464">MSINIELLQAKLLNKPADFESVVFYPISEFFGMVAEPEAQQIEKDCVTVMESRRGRDMGIFEGRRAAEAMDHQQRYALSFEFEITHASVWDRSLKAAHRTIPKQRQTS</sequence>
<organism evidence="1 2">
    <name type="scientific">Agrobacterium genomosp. 2 str. CFBP 5494</name>
    <dbReference type="NCBI Taxonomy" id="1183436"/>
    <lineage>
        <taxon>Bacteria</taxon>
        <taxon>Pseudomonadati</taxon>
        <taxon>Pseudomonadota</taxon>
        <taxon>Alphaproteobacteria</taxon>
        <taxon>Hyphomicrobiales</taxon>
        <taxon>Rhizobiaceae</taxon>
        <taxon>Rhizobium/Agrobacterium group</taxon>
        <taxon>Agrobacterium</taxon>
        <taxon>Agrobacterium tumefaciens complex</taxon>
    </lineage>
</organism>
<evidence type="ECO:0000313" key="1">
    <source>
        <dbReference type="EMBL" id="CUX02258.1"/>
    </source>
</evidence>
<dbReference type="Proteomes" id="UP000191933">
    <property type="component" value="Unassembled WGS sequence"/>
</dbReference>
<gene>
    <name evidence="1" type="ORF">AGR2A_pa40144</name>
</gene>